<dbReference type="EMBL" id="JBHUKR010000007">
    <property type="protein sequence ID" value="MFD2417348.1"/>
    <property type="molecule type" value="Genomic_DNA"/>
</dbReference>
<proteinExistence type="predicted"/>
<protein>
    <submittedName>
        <fullName evidence="1">Uncharacterized protein</fullName>
    </submittedName>
</protein>
<organism evidence="1 2">
    <name type="scientific">Amycolatopsis pigmentata</name>
    <dbReference type="NCBI Taxonomy" id="450801"/>
    <lineage>
        <taxon>Bacteria</taxon>
        <taxon>Bacillati</taxon>
        <taxon>Actinomycetota</taxon>
        <taxon>Actinomycetes</taxon>
        <taxon>Pseudonocardiales</taxon>
        <taxon>Pseudonocardiaceae</taxon>
        <taxon>Amycolatopsis</taxon>
    </lineage>
</organism>
<comment type="caution">
    <text evidence="1">The sequence shown here is derived from an EMBL/GenBank/DDBJ whole genome shotgun (WGS) entry which is preliminary data.</text>
</comment>
<evidence type="ECO:0000313" key="2">
    <source>
        <dbReference type="Proteomes" id="UP001597417"/>
    </source>
</evidence>
<dbReference type="Proteomes" id="UP001597417">
    <property type="component" value="Unassembled WGS sequence"/>
</dbReference>
<evidence type="ECO:0000313" key="1">
    <source>
        <dbReference type="EMBL" id="MFD2417348.1"/>
    </source>
</evidence>
<keyword evidence="2" id="KW-1185">Reference proteome</keyword>
<sequence length="124" mass="12722">MTTCIRAAFTGAAVVAGLLGRASVAPGSPRALPAPRVSFDELGAQFRTLATAGDVTTIGAALGTVIAGLETQAVLVPGDYEPTYVWLLGKLRGLRDACAERRDTGTIVRSVNALATELADALHS</sequence>
<name>A0ABW5FQQ4_9PSEU</name>
<accession>A0ABW5FQQ4</accession>
<dbReference type="RefSeq" id="WP_378265033.1">
    <property type="nucleotide sequence ID" value="NZ_JBHUKR010000007.1"/>
</dbReference>
<reference evidence="2" key="1">
    <citation type="journal article" date="2019" name="Int. J. Syst. Evol. Microbiol.">
        <title>The Global Catalogue of Microorganisms (GCM) 10K type strain sequencing project: providing services to taxonomists for standard genome sequencing and annotation.</title>
        <authorList>
            <consortium name="The Broad Institute Genomics Platform"/>
            <consortium name="The Broad Institute Genome Sequencing Center for Infectious Disease"/>
            <person name="Wu L."/>
            <person name="Ma J."/>
        </authorList>
    </citation>
    <scope>NUCLEOTIDE SEQUENCE [LARGE SCALE GENOMIC DNA]</scope>
    <source>
        <strain evidence="2">CGMCC 4.7645</strain>
    </source>
</reference>
<gene>
    <name evidence="1" type="ORF">ACFSXZ_13545</name>
</gene>